<reference evidence="2 3" key="1">
    <citation type="submission" date="2017-10" db="EMBL/GenBank/DDBJ databases">
        <title>Comparative genomics in systemic dimorphic fungi from Ajellomycetaceae.</title>
        <authorList>
            <person name="Munoz J.F."/>
            <person name="Mcewen J.G."/>
            <person name="Clay O.K."/>
            <person name="Cuomo C.A."/>
        </authorList>
    </citation>
    <scope>NUCLEOTIDE SEQUENCE [LARGE SCALE GENOMIC DNA]</scope>
    <source>
        <strain evidence="2 3">UAMH5409</strain>
    </source>
</reference>
<feature type="compositionally biased region" description="Basic residues" evidence="1">
    <location>
        <begin position="115"/>
        <end position="127"/>
    </location>
</feature>
<evidence type="ECO:0000313" key="2">
    <source>
        <dbReference type="EMBL" id="PGH13297.1"/>
    </source>
</evidence>
<protein>
    <submittedName>
        <fullName evidence="2">Uncharacterized protein</fullName>
    </submittedName>
</protein>
<dbReference type="AlphaFoldDB" id="A0A2B7XXT8"/>
<dbReference type="EMBL" id="PDNB01000047">
    <property type="protein sequence ID" value="PGH13297.1"/>
    <property type="molecule type" value="Genomic_DNA"/>
</dbReference>
<keyword evidence="3" id="KW-1185">Reference proteome</keyword>
<accession>A0A2B7XXT8</accession>
<proteinExistence type="predicted"/>
<dbReference type="Proteomes" id="UP000223968">
    <property type="component" value="Unassembled WGS sequence"/>
</dbReference>
<evidence type="ECO:0000256" key="1">
    <source>
        <dbReference type="SAM" id="MobiDB-lite"/>
    </source>
</evidence>
<feature type="region of interest" description="Disordered" evidence="1">
    <location>
        <begin position="75"/>
        <end position="152"/>
    </location>
</feature>
<feature type="compositionally biased region" description="Basic residues" evidence="1">
    <location>
        <begin position="75"/>
        <end position="87"/>
    </location>
</feature>
<sequence>MYSTKRGLIASKNSLTCASVTVTGGQEKTGGGGGLAKDDGGFKPVEPESGPSPDNPVDIIAQSSLREAVPQRRPLAHHANIKQHHGIRSSASSGPTVPFNKRPDFLVANVENRNHWKTPRTTAKVKHSNAGPDVVEGDGEYPPELPSPENEC</sequence>
<gene>
    <name evidence="2" type="ORF">AJ79_03711</name>
</gene>
<comment type="caution">
    <text evidence="2">The sequence shown here is derived from an EMBL/GenBank/DDBJ whole genome shotgun (WGS) entry which is preliminary data.</text>
</comment>
<name>A0A2B7XXT8_9EURO</name>
<feature type="region of interest" description="Disordered" evidence="1">
    <location>
        <begin position="22"/>
        <end position="57"/>
    </location>
</feature>
<evidence type="ECO:0000313" key="3">
    <source>
        <dbReference type="Proteomes" id="UP000223968"/>
    </source>
</evidence>
<organism evidence="2 3">
    <name type="scientific">Helicocarpus griseus UAMH5409</name>
    <dbReference type="NCBI Taxonomy" id="1447875"/>
    <lineage>
        <taxon>Eukaryota</taxon>
        <taxon>Fungi</taxon>
        <taxon>Dikarya</taxon>
        <taxon>Ascomycota</taxon>
        <taxon>Pezizomycotina</taxon>
        <taxon>Eurotiomycetes</taxon>
        <taxon>Eurotiomycetidae</taxon>
        <taxon>Onygenales</taxon>
        <taxon>Ajellomycetaceae</taxon>
        <taxon>Helicocarpus</taxon>
    </lineage>
</organism>